<dbReference type="EMBL" id="PPED02000002">
    <property type="protein sequence ID" value="PWN70395.1"/>
    <property type="molecule type" value="Genomic_DNA"/>
</dbReference>
<dbReference type="SUPFAM" id="SSF51735">
    <property type="entry name" value="NAD(P)-binding Rossmann-fold domains"/>
    <property type="match status" value="1"/>
</dbReference>
<comment type="caution">
    <text evidence="2">The sequence shown here is derived from an EMBL/GenBank/DDBJ whole genome shotgun (WGS) entry which is preliminary data.</text>
</comment>
<dbReference type="Proteomes" id="UP000236594">
    <property type="component" value="Unassembled WGS sequence"/>
</dbReference>
<keyword evidence="3" id="KW-1185">Reference proteome</keyword>
<organism evidence="2 3">
    <name type="scientific">Chryseobacterium phosphatilyticum</name>
    <dbReference type="NCBI Taxonomy" id="475075"/>
    <lineage>
        <taxon>Bacteria</taxon>
        <taxon>Pseudomonadati</taxon>
        <taxon>Bacteroidota</taxon>
        <taxon>Flavobacteriia</taxon>
        <taxon>Flavobacteriales</taxon>
        <taxon>Weeksellaceae</taxon>
        <taxon>Chryseobacterium group</taxon>
        <taxon>Chryseobacterium</taxon>
    </lineage>
</organism>
<accession>A0A316X9D4</accession>
<dbReference type="InterPro" id="IPR036291">
    <property type="entry name" value="NAD(P)-bd_dom_sf"/>
</dbReference>
<dbReference type="RefSeq" id="WP_109712032.1">
    <property type="nucleotide sequence ID" value="NZ_PPED02000002.1"/>
</dbReference>
<dbReference type="Pfam" id="PF01370">
    <property type="entry name" value="Epimerase"/>
    <property type="match status" value="1"/>
</dbReference>
<gene>
    <name evidence="2" type="ORF">C1631_010500</name>
</gene>
<dbReference type="OrthoDB" id="329806at2"/>
<evidence type="ECO:0000259" key="1">
    <source>
        <dbReference type="Pfam" id="PF01370"/>
    </source>
</evidence>
<name>A0A316X9D4_9FLAO</name>
<dbReference type="InterPro" id="IPR001509">
    <property type="entry name" value="Epimerase_deHydtase"/>
</dbReference>
<protein>
    <submittedName>
        <fullName evidence="2">UDP-galactose-4-epimerase</fullName>
    </submittedName>
</protein>
<dbReference type="Gene3D" id="3.40.50.720">
    <property type="entry name" value="NAD(P)-binding Rossmann-like Domain"/>
    <property type="match status" value="1"/>
</dbReference>
<evidence type="ECO:0000313" key="2">
    <source>
        <dbReference type="EMBL" id="PWN70395.1"/>
    </source>
</evidence>
<reference evidence="2 3" key="1">
    <citation type="submission" date="2018-04" db="EMBL/GenBank/DDBJ databases">
        <title>Draft Genome Sequence of Phosphate-Solubilizing Chryseobacterium sp. ISE14 that is a Biocontrol and Plant Growth-Promoting Rhizobacterium Isolated from Cucumber.</title>
        <authorList>
            <person name="Jeong J.-J."/>
            <person name="Sang M.K."/>
            <person name="Choi I.-G."/>
            <person name="Kim K.D."/>
        </authorList>
    </citation>
    <scope>NUCLEOTIDE SEQUENCE [LARGE SCALE GENOMIC DNA]</scope>
    <source>
        <strain evidence="2 3">ISE14</strain>
    </source>
</reference>
<dbReference type="AlphaFoldDB" id="A0A316X9D4"/>
<sequence length="297" mass="33306">MKVLFTGANGFLGKNVIPLLRKKNFEVKTFGTTHADYVLNITNAIVSFEERFDIVFHAAGKAHSIPQNLEEENLFYKVNFDGTKNLCNALEKNVPEYFIFISTVAVYGKDFGENINENAPLEGYTPYAKSKMMAEEFLTSWCQKNNVKLFILRPSLIAGPNPPGNLGDMINAVKSGKYFNIAGGTARKSIFWVEDFAEIIVNIIGRNGGIYNVCDNNNPTFKEISDKISEKLNKKSPASIPYFVAKSMAKMGDLLGNKAPINSLRLRKITDSLTFSNEKIKRELNFNPSNVMEKFQL</sequence>
<feature type="domain" description="NAD-dependent epimerase/dehydratase" evidence="1">
    <location>
        <begin position="3"/>
        <end position="214"/>
    </location>
</feature>
<evidence type="ECO:0000313" key="3">
    <source>
        <dbReference type="Proteomes" id="UP000236594"/>
    </source>
</evidence>
<proteinExistence type="predicted"/>
<dbReference type="PANTHER" id="PTHR43245">
    <property type="entry name" value="BIFUNCTIONAL POLYMYXIN RESISTANCE PROTEIN ARNA"/>
    <property type="match status" value="1"/>
</dbReference>
<dbReference type="InterPro" id="IPR050177">
    <property type="entry name" value="Lipid_A_modif_metabolic_enz"/>
</dbReference>